<dbReference type="SUPFAM" id="SSF51182">
    <property type="entry name" value="RmlC-like cupins"/>
    <property type="match status" value="1"/>
</dbReference>
<dbReference type="Pfam" id="PF04962">
    <property type="entry name" value="KduI"/>
    <property type="match status" value="1"/>
</dbReference>
<dbReference type="Gene3D" id="2.60.120.10">
    <property type="entry name" value="Jelly Rolls"/>
    <property type="match status" value="1"/>
</dbReference>
<dbReference type="RefSeq" id="WP_102755880.1">
    <property type="nucleotide sequence ID" value="NZ_CP025791.1"/>
</dbReference>
<dbReference type="PANTHER" id="PTHR38461">
    <property type="entry name" value="4-DEOXY-L-THREO-5-HEXOSULOSE-URONATE KETOL-ISOMERASE"/>
    <property type="match status" value="1"/>
</dbReference>
<dbReference type="CDD" id="cd20491">
    <property type="entry name" value="cupin_KduI_C"/>
    <property type="match status" value="1"/>
</dbReference>
<organism evidence="7 8">
    <name type="scientific">Flavivirga eckloniae</name>
    <dbReference type="NCBI Taxonomy" id="1803846"/>
    <lineage>
        <taxon>Bacteria</taxon>
        <taxon>Pseudomonadati</taxon>
        <taxon>Bacteroidota</taxon>
        <taxon>Flavobacteriia</taxon>
        <taxon>Flavobacteriales</taxon>
        <taxon>Flavobacteriaceae</taxon>
        <taxon>Flavivirga</taxon>
    </lineage>
</organism>
<dbReference type="GO" id="GO:0008697">
    <property type="term" value="F:4-deoxy-L-threo-5-hexosulose-uronate ketol-isomerase activity"/>
    <property type="evidence" value="ECO:0007669"/>
    <property type="project" value="UniProtKB-UniRule"/>
</dbReference>
<dbReference type="InterPro" id="IPR011051">
    <property type="entry name" value="RmlC_Cupin_sf"/>
</dbReference>
<dbReference type="InterPro" id="IPR021120">
    <property type="entry name" value="KduI/IolB_isomerase"/>
</dbReference>
<comment type="pathway">
    <text evidence="6">Glycan metabolism; pectin degradation; 2-dehydro-3-deoxy-D-gluconate from pectin: step 4/5.</text>
</comment>
<evidence type="ECO:0000256" key="4">
    <source>
        <dbReference type="ARBA" id="ARBA00022833"/>
    </source>
</evidence>
<name>A0A2K9PQA8_9FLAO</name>
<reference evidence="7 8" key="1">
    <citation type="submission" date="2018-01" db="EMBL/GenBank/DDBJ databases">
        <title>Complete genome sequence of Flavivirga eckloniae ECD14 isolated from seaweed Ecklonia cava.</title>
        <authorList>
            <person name="Lee J.H."/>
            <person name="Baik K.S."/>
            <person name="Seong C.N."/>
        </authorList>
    </citation>
    <scope>NUCLEOTIDE SEQUENCE [LARGE SCALE GENOMIC DNA]</scope>
    <source>
        <strain evidence="7 8">ECD14</strain>
    </source>
</reference>
<dbReference type="UniPathway" id="UPA00545">
    <property type="reaction ID" value="UER00826"/>
</dbReference>
<dbReference type="GO" id="GO:0019698">
    <property type="term" value="P:D-galacturonate catabolic process"/>
    <property type="evidence" value="ECO:0007669"/>
    <property type="project" value="TreeGrafter"/>
</dbReference>
<sequence length="281" mass="31638">MTEISYNERFESHPGDVKAYGTDKLRDTFLIDKVFDEGRIILTYTHYDRFIAGGAVPKEKPLTLEPIDPLKAEHFCDRRELGIINIGGNGVVKVDGVDYDIANKEAIYIGMGAKSVIFESKNSNEPALFYINSSPAHKTFPTKKITIDDVALVDLGRAEDANERQIIQYIVAATTSTCQLQMGITELKPGSIWNTMPAHTHNRRMEVYLYTNVQENHMVCHFMGQAQETRHIWMSNNQAVISPPWSIHSGAGTSNYSFVWGMAGENLDFMDMDGIKPEDLR</sequence>
<comment type="function">
    <text evidence="6">Catalyzes the isomerization of 5-dehydro-4-deoxy-D-glucuronate to 3-deoxy-D-glycero-2,5-hexodiulosonate.</text>
</comment>
<evidence type="ECO:0000313" key="7">
    <source>
        <dbReference type="EMBL" id="AUP79225.1"/>
    </source>
</evidence>
<evidence type="ECO:0000256" key="1">
    <source>
        <dbReference type="ARBA" id="ARBA00000552"/>
    </source>
</evidence>
<feature type="binding site" evidence="6">
    <location>
        <position position="201"/>
    </location>
    <ligand>
        <name>Zn(2+)</name>
        <dbReference type="ChEBI" id="CHEBI:29105"/>
    </ligand>
</feature>
<dbReference type="InterPro" id="IPR007045">
    <property type="entry name" value="KduI"/>
</dbReference>
<protein>
    <recommendedName>
        <fullName evidence="6">4-deoxy-L-threo-5-hexosulose-uronate ketol-isomerase</fullName>
        <ecNumber evidence="6">5.3.1.17</ecNumber>
    </recommendedName>
    <alternativeName>
        <fullName evidence="6">5-keto-4-deoxyuronate isomerase</fullName>
    </alternativeName>
    <alternativeName>
        <fullName evidence="6">DKI isomerase</fullName>
    </alternativeName>
</protein>
<keyword evidence="3 6" id="KW-0479">Metal-binding</keyword>
<dbReference type="GO" id="GO:0042840">
    <property type="term" value="P:D-glucuronate catabolic process"/>
    <property type="evidence" value="ECO:0007669"/>
    <property type="project" value="TreeGrafter"/>
</dbReference>
<gene>
    <name evidence="6" type="primary">kduI</name>
    <name evidence="7" type="ORF">C1H87_11125</name>
</gene>
<dbReference type="KEGG" id="fek:C1H87_11125"/>
<keyword evidence="8" id="KW-1185">Reference proteome</keyword>
<accession>A0A2K9PQA8</accession>
<dbReference type="OrthoDB" id="9770644at2"/>
<proteinExistence type="inferred from homology"/>
<dbReference type="CDD" id="cd20294">
    <property type="entry name" value="cupin_KduI_N"/>
    <property type="match status" value="1"/>
</dbReference>
<dbReference type="InterPro" id="IPR027449">
    <property type="entry name" value="KduI_N"/>
</dbReference>
<dbReference type="PIRSF" id="PIRSF006625">
    <property type="entry name" value="KduI"/>
    <property type="match status" value="1"/>
</dbReference>
<dbReference type="HAMAP" id="MF_00687">
    <property type="entry name" value="KduI"/>
    <property type="match status" value="1"/>
</dbReference>
<feature type="binding site" evidence="6">
    <location>
        <position position="248"/>
    </location>
    <ligand>
        <name>Zn(2+)</name>
        <dbReference type="ChEBI" id="CHEBI:29105"/>
    </ligand>
</feature>
<evidence type="ECO:0000256" key="3">
    <source>
        <dbReference type="ARBA" id="ARBA00022723"/>
    </source>
</evidence>
<evidence type="ECO:0000256" key="5">
    <source>
        <dbReference type="ARBA" id="ARBA00023235"/>
    </source>
</evidence>
<keyword evidence="4 6" id="KW-0862">Zinc</keyword>
<evidence type="ECO:0000256" key="6">
    <source>
        <dbReference type="HAMAP-Rule" id="MF_00687"/>
    </source>
</evidence>
<keyword evidence="5 6" id="KW-0413">Isomerase</keyword>
<comment type="similarity">
    <text evidence="2 6">Belongs to the KduI family.</text>
</comment>
<comment type="cofactor">
    <cofactor evidence="6">
        <name>Zn(2+)</name>
        <dbReference type="ChEBI" id="CHEBI:29105"/>
    </cofactor>
    <text evidence="6">Binds 1 zinc ion per subunit.</text>
</comment>
<evidence type="ECO:0000256" key="2">
    <source>
        <dbReference type="ARBA" id="ARBA00008086"/>
    </source>
</evidence>
<feature type="binding site" evidence="6">
    <location>
        <position position="199"/>
    </location>
    <ligand>
        <name>Zn(2+)</name>
        <dbReference type="ChEBI" id="CHEBI:29105"/>
    </ligand>
</feature>
<dbReference type="PANTHER" id="PTHR38461:SF1">
    <property type="entry name" value="4-DEOXY-L-THREO-5-HEXOSULOSE-URONATE KETOL-ISOMERASE"/>
    <property type="match status" value="1"/>
</dbReference>
<evidence type="ECO:0000313" key="8">
    <source>
        <dbReference type="Proteomes" id="UP000235826"/>
    </source>
</evidence>
<dbReference type="EMBL" id="CP025791">
    <property type="protein sequence ID" value="AUP79225.1"/>
    <property type="molecule type" value="Genomic_DNA"/>
</dbReference>
<comment type="catalytic activity">
    <reaction evidence="1 6">
        <text>5-dehydro-4-deoxy-D-glucuronate = 3-deoxy-D-glycero-2,5-hexodiulosonate</text>
        <dbReference type="Rhea" id="RHEA:23896"/>
        <dbReference type="ChEBI" id="CHEBI:17117"/>
        <dbReference type="ChEBI" id="CHEBI:29071"/>
        <dbReference type="EC" id="5.3.1.17"/>
    </reaction>
</comment>
<dbReference type="InterPro" id="IPR014710">
    <property type="entry name" value="RmlC-like_jellyroll"/>
</dbReference>
<dbReference type="GO" id="GO:0045490">
    <property type="term" value="P:pectin catabolic process"/>
    <property type="evidence" value="ECO:0007669"/>
    <property type="project" value="UniProtKB-UniRule"/>
</dbReference>
<dbReference type="Proteomes" id="UP000235826">
    <property type="component" value="Chromosome"/>
</dbReference>
<dbReference type="GO" id="GO:0008270">
    <property type="term" value="F:zinc ion binding"/>
    <property type="evidence" value="ECO:0007669"/>
    <property type="project" value="UniProtKB-UniRule"/>
</dbReference>
<dbReference type="Gene3D" id="2.60.120.520">
    <property type="entry name" value="pectin degrading enzyme 5-keto 4- deoxyuronate isomerase, domain 1"/>
    <property type="match status" value="1"/>
</dbReference>
<dbReference type="AlphaFoldDB" id="A0A2K9PQA8"/>
<dbReference type="NCBIfam" id="NF002091">
    <property type="entry name" value="PRK00924.1"/>
    <property type="match status" value="1"/>
</dbReference>
<dbReference type="EC" id="5.3.1.17" evidence="6"/>
<feature type="binding site" evidence="6">
    <location>
        <position position="206"/>
    </location>
    <ligand>
        <name>Zn(2+)</name>
        <dbReference type="ChEBI" id="CHEBI:29105"/>
    </ligand>
</feature>